<keyword evidence="5" id="KW-0472">Membrane</keyword>
<evidence type="ECO:0000256" key="1">
    <source>
        <dbReference type="ARBA" id="ARBA00004370"/>
    </source>
</evidence>
<sequence length="413" mass="44386">MNKPAEKLNLMCWFRRSIRNKLLVITGVSTTFVVGAALYGFWQIWDNLETIQDAEGIHDIELTLVLMGIAIVAAFFWFLWWVRKAVEQPTRQLVADLGRLANGDFTVPIKAESLDEMGEIGRSAERIRVELGRIIQEVKDSSQALSQAAEELTNTSQQVANSSANQNEAAASAAASVEEMSASIVSVAEGAEEVKKLADSSLSSTQEGNEKVSELIGEIDLVETAMNDIASSVREFVQNAAVITNMTQQVKDIADQTNLLALNAAIEAARAGEQGRGFAVVADEVRKLAEKSAQAASEIDSVTQTLNQKSGSVETAINAGHSSLASSLEFVETVAMTLAEANAAVQQASAGMSNITSAVKEQSSASTQISTNIEQIAHMAEENSMSVERTSESAEHLHKLASRLQEATSRLRV</sequence>
<feature type="transmembrane region" description="Helical" evidence="5">
    <location>
        <begin position="21"/>
        <end position="42"/>
    </location>
</feature>
<dbReference type="GO" id="GO:0016020">
    <property type="term" value="C:membrane"/>
    <property type="evidence" value="ECO:0007669"/>
    <property type="project" value="UniProtKB-SubCell"/>
</dbReference>
<evidence type="ECO:0000259" key="7">
    <source>
        <dbReference type="PROSITE" id="PS50885"/>
    </source>
</evidence>
<dbReference type="AlphaFoldDB" id="A0A4R3K0J9"/>
<dbReference type="Gene3D" id="1.10.287.950">
    <property type="entry name" value="Methyl-accepting chemotaxis protein"/>
    <property type="match status" value="1"/>
</dbReference>
<evidence type="ECO:0000256" key="2">
    <source>
        <dbReference type="ARBA" id="ARBA00023224"/>
    </source>
</evidence>
<dbReference type="InterPro" id="IPR004090">
    <property type="entry name" value="Chemotax_Me-accpt_rcpt"/>
</dbReference>
<feature type="transmembrane region" description="Helical" evidence="5">
    <location>
        <begin position="62"/>
        <end position="82"/>
    </location>
</feature>
<comment type="subcellular location">
    <subcellularLocation>
        <location evidence="1">Membrane</location>
    </subcellularLocation>
</comment>
<dbReference type="InterPro" id="IPR003660">
    <property type="entry name" value="HAMP_dom"/>
</dbReference>
<dbReference type="CDD" id="cd06225">
    <property type="entry name" value="HAMP"/>
    <property type="match status" value="1"/>
</dbReference>
<dbReference type="OrthoDB" id="1884279at2"/>
<gene>
    <name evidence="8" type="ORF">EDC61_10243</name>
</gene>
<proteinExistence type="inferred from homology"/>
<feature type="domain" description="Methyl-accepting transducer" evidence="6">
    <location>
        <begin position="141"/>
        <end position="377"/>
    </location>
</feature>
<evidence type="ECO:0000313" key="8">
    <source>
        <dbReference type="EMBL" id="TCS73275.1"/>
    </source>
</evidence>
<dbReference type="PRINTS" id="PR00260">
    <property type="entry name" value="CHEMTRNSDUCR"/>
</dbReference>
<protein>
    <submittedName>
        <fullName evidence="8">Methyl-accepting chemotaxis protein</fullName>
    </submittedName>
</protein>
<comment type="caution">
    <text evidence="8">The sequence shown here is derived from an EMBL/GenBank/DDBJ whole genome shotgun (WGS) entry which is preliminary data.</text>
</comment>
<dbReference type="EMBL" id="SLZY01000002">
    <property type="protein sequence ID" value="TCS73275.1"/>
    <property type="molecule type" value="Genomic_DNA"/>
</dbReference>
<name>A0A4R3K0J9_9PROT</name>
<accession>A0A4R3K0J9</accession>
<dbReference type="Pfam" id="PF00015">
    <property type="entry name" value="MCPsignal"/>
    <property type="match status" value="1"/>
</dbReference>
<dbReference type="PANTHER" id="PTHR32089">
    <property type="entry name" value="METHYL-ACCEPTING CHEMOTAXIS PROTEIN MCPB"/>
    <property type="match status" value="1"/>
</dbReference>
<organism evidence="8 9">
    <name type="scientific">Sulfuritortus calidifontis</name>
    <dbReference type="NCBI Taxonomy" id="1914471"/>
    <lineage>
        <taxon>Bacteria</taxon>
        <taxon>Pseudomonadati</taxon>
        <taxon>Pseudomonadota</taxon>
        <taxon>Betaproteobacteria</taxon>
        <taxon>Nitrosomonadales</taxon>
        <taxon>Thiobacillaceae</taxon>
        <taxon>Sulfuritortus</taxon>
    </lineage>
</organism>
<keyword evidence="2 4" id="KW-0807">Transducer</keyword>
<keyword evidence="9" id="KW-1185">Reference proteome</keyword>
<reference evidence="8 9" key="1">
    <citation type="submission" date="2019-03" db="EMBL/GenBank/DDBJ databases">
        <title>Genomic Encyclopedia of Type Strains, Phase IV (KMG-IV): sequencing the most valuable type-strain genomes for metagenomic binning, comparative biology and taxonomic classification.</title>
        <authorList>
            <person name="Goeker M."/>
        </authorList>
    </citation>
    <scope>NUCLEOTIDE SEQUENCE [LARGE SCALE GENOMIC DNA]</scope>
    <source>
        <strain evidence="8 9">DSM 103923</strain>
    </source>
</reference>
<evidence type="ECO:0000256" key="3">
    <source>
        <dbReference type="ARBA" id="ARBA00029447"/>
    </source>
</evidence>
<evidence type="ECO:0000259" key="6">
    <source>
        <dbReference type="PROSITE" id="PS50111"/>
    </source>
</evidence>
<evidence type="ECO:0000256" key="4">
    <source>
        <dbReference type="PROSITE-ProRule" id="PRU00284"/>
    </source>
</evidence>
<comment type="similarity">
    <text evidence="3">Belongs to the methyl-accepting chemotaxis (MCP) protein family.</text>
</comment>
<dbReference type="GO" id="GO:0004888">
    <property type="term" value="F:transmembrane signaling receptor activity"/>
    <property type="evidence" value="ECO:0007669"/>
    <property type="project" value="InterPro"/>
</dbReference>
<dbReference type="FunFam" id="1.10.287.950:FF:000001">
    <property type="entry name" value="Methyl-accepting chemotaxis sensory transducer"/>
    <property type="match status" value="1"/>
</dbReference>
<keyword evidence="5" id="KW-0812">Transmembrane</keyword>
<dbReference type="InterPro" id="IPR004089">
    <property type="entry name" value="MCPsignal_dom"/>
</dbReference>
<dbReference type="GO" id="GO:0007165">
    <property type="term" value="P:signal transduction"/>
    <property type="evidence" value="ECO:0007669"/>
    <property type="project" value="UniProtKB-KW"/>
</dbReference>
<keyword evidence="5" id="KW-1133">Transmembrane helix</keyword>
<feature type="domain" description="HAMP" evidence="7">
    <location>
        <begin position="84"/>
        <end position="136"/>
    </location>
</feature>
<dbReference type="GO" id="GO:0006935">
    <property type="term" value="P:chemotaxis"/>
    <property type="evidence" value="ECO:0007669"/>
    <property type="project" value="InterPro"/>
</dbReference>
<evidence type="ECO:0000313" key="9">
    <source>
        <dbReference type="Proteomes" id="UP000295135"/>
    </source>
</evidence>
<dbReference type="PROSITE" id="PS50111">
    <property type="entry name" value="CHEMOTAXIS_TRANSDUC_2"/>
    <property type="match status" value="1"/>
</dbReference>
<dbReference type="RefSeq" id="WP_126458366.1">
    <property type="nucleotide sequence ID" value="NZ_AP018721.1"/>
</dbReference>
<dbReference type="Proteomes" id="UP000295135">
    <property type="component" value="Unassembled WGS sequence"/>
</dbReference>
<dbReference type="PROSITE" id="PS50885">
    <property type="entry name" value="HAMP"/>
    <property type="match status" value="1"/>
</dbReference>
<dbReference type="SMART" id="SM00304">
    <property type="entry name" value="HAMP"/>
    <property type="match status" value="2"/>
</dbReference>
<dbReference type="PANTHER" id="PTHR32089:SF112">
    <property type="entry name" value="LYSOZYME-LIKE PROTEIN-RELATED"/>
    <property type="match status" value="1"/>
</dbReference>
<evidence type="ECO:0000256" key="5">
    <source>
        <dbReference type="SAM" id="Phobius"/>
    </source>
</evidence>
<dbReference type="SMART" id="SM00283">
    <property type="entry name" value="MA"/>
    <property type="match status" value="1"/>
</dbReference>
<dbReference type="SUPFAM" id="SSF58104">
    <property type="entry name" value="Methyl-accepting chemotaxis protein (MCP) signaling domain"/>
    <property type="match status" value="1"/>
</dbReference>